<name>A0A5C0B0F6_9BURK</name>
<accession>A0A5C0B0F6</accession>
<dbReference type="KEGG" id="pacr:FXN63_16055"/>
<dbReference type="AlphaFoldDB" id="A0A5C0B0F6"/>
<evidence type="ECO:0000313" key="3">
    <source>
        <dbReference type="Proteomes" id="UP000325161"/>
    </source>
</evidence>
<dbReference type="EMBL" id="CP043046">
    <property type="protein sequence ID" value="QEI07183.1"/>
    <property type="molecule type" value="Genomic_DNA"/>
</dbReference>
<evidence type="ECO:0000256" key="1">
    <source>
        <dbReference type="SAM" id="Phobius"/>
    </source>
</evidence>
<reference evidence="2 3" key="1">
    <citation type="submission" date="2019-08" db="EMBL/GenBank/DDBJ databases">
        <title>Amphibian skin-associated Pigmentiphaga: genome sequence and occurrence across geography and hosts.</title>
        <authorList>
            <person name="Bletz M.C."/>
            <person name="Bunk B."/>
            <person name="Sproeer C."/>
            <person name="Biwer P."/>
            <person name="Reiter S."/>
            <person name="Rabemananjara F.C.E."/>
            <person name="Schulz S."/>
            <person name="Overmann J."/>
            <person name="Vences M."/>
        </authorList>
    </citation>
    <scope>NUCLEOTIDE SEQUENCE [LARGE SCALE GENOMIC DNA]</scope>
    <source>
        <strain evidence="2 3">Mada1488</strain>
    </source>
</reference>
<feature type="transmembrane region" description="Helical" evidence="1">
    <location>
        <begin position="36"/>
        <end position="55"/>
    </location>
</feature>
<feature type="transmembrane region" description="Helical" evidence="1">
    <location>
        <begin position="6"/>
        <end position="27"/>
    </location>
</feature>
<dbReference type="RefSeq" id="WP_148816230.1">
    <property type="nucleotide sequence ID" value="NZ_CP043046.1"/>
</dbReference>
<gene>
    <name evidence="2" type="ORF">FXN63_16055</name>
</gene>
<proteinExistence type="predicted"/>
<evidence type="ECO:0000313" key="2">
    <source>
        <dbReference type="EMBL" id="QEI07183.1"/>
    </source>
</evidence>
<feature type="transmembrane region" description="Helical" evidence="1">
    <location>
        <begin position="155"/>
        <end position="174"/>
    </location>
</feature>
<organism evidence="2 3">
    <name type="scientific">Pigmentiphaga aceris</name>
    <dbReference type="NCBI Taxonomy" id="1940612"/>
    <lineage>
        <taxon>Bacteria</taxon>
        <taxon>Pseudomonadati</taxon>
        <taxon>Pseudomonadota</taxon>
        <taxon>Betaproteobacteria</taxon>
        <taxon>Burkholderiales</taxon>
        <taxon>Alcaligenaceae</taxon>
        <taxon>Pigmentiphaga</taxon>
    </lineage>
</organism>
<dbReference type="InterPro" id="IPR036938">
    <property type="entry name" value="PAP2/HPO_sf"/>
</dbReference>
<feature type="transmembrane region" description="Helical" evidence="1">
    <location>
        <begin position="101"/>
        <end position="119"/>
    </location>
</feature>
<sequence length="221" mass="23751">MPSWTYVIIFGDAALAISLAGGIALVLMQQRAWSRLWLWIASFAVAFLAIVLGKASFDFTGWALPSIGMYSVSGHAMLTTAVYPVLFGLLACNRSSGVKRAAVLAGWAVAGVMAVVLVAGRYHTVSETVLGGAIGGCVAWLNLRRMQPMRLAIPWLPITIAGFCAVLVLPTGVARAAKTELWLRTGEWVGASERYVRFIERSPFEGGSHVRVILVPADVEF</sequence>
<keyword evidence="3" id="KW-1185">Reference proteome</keyword>
<feature type="transmembrane region" description="Helical" evidence="1">
    <location>
        <begin position="67"/>
        <end position="89"/>
    </location>
</feature>
<dbReference type="Proteomes" id="UP000325161">
    <property type="component" value="Chromosome"/>
</dbReference>
<dbReference type="OrthoDB" id="8590768at2"/>
<dbReference type="SUPFAM" id="SSF48317">
    <property type="entry name" value="Acid phosphatase/Vanadium-dependent haloperoxidase"/>
    <property type="match status" value="1"/>
</dbReference>
<protein>
    <submittedName>
        <fullName evidence="2">Phosphatase PAP2 family protein</fullName>
    </submittedName>
</protein>
<keyword evidence="1" id="KW-0472">Membrane</keyword>
<dbReference type="Gene3D" id="1.20.144.10">
    <property type="entry name" value="Phosphatidic acid phosphatase type 2/haloperoxidase"/>
    <property type="match status" value="1"/>
</dbReference>
<keyword evidence="1" id="KW-0812">Transmembrane</keyword>
<keyword evidence="1" id="KW-1133">Transmembrane helix</keyword>